<dbReference type="SUPFAM" id="SSF53067">
    <property type="entry name" value="Actin-like ATPase domain"/>
    <property type="match status" value="1"/>
</dbReference>
<gene>
    <name evidence="1" type="ORF">ACFOND_05895</name>
</gene>
<evidence type="ECO:0008006" key="3">
    <source>
        <dbReference type="Google" id="ProtNLM"/>
    </source>
</evidence>
<comment type="caution">
    <text evidence="1">The sequence shown here is derived from an EMBL/GenBank/DDBJ whole genome shotgun (WGS) entry which is preliminary data.</text>
</comment>
<dbReference type="Proteomes" id="UP001595710">
    <property type="component" value="Unassembled WGS sequence"/>
</dbReference>
<name>A0ABV7WPA8_9GAMM</name>
<dbReference type="RefSeq" id="WP_290282839.1">
    <property type="nucleotide sequence ID" value="NZ_JAUFQI010000001.1"/>
</dbReference>
<sequence>MVNKSATAQWLYLTSQSMTVFRTQASLGKLPSVHIVAHQAVEDPLLHPAAHVDWVKKHLKGNINLLLADSLYQLLLSDVPEVPEDEIESAIEFKAADLIHYDIEEAALDVIQLPDEAYRGRMKMAFIIATQKKPLREWSMALIQKGIRIDVIDVEHTQLRNLTVHLQNYSETGLFHLENARGRLVLNFSGEMVLSRTFDSGLSTLITENTIQEDELEITQSDDAQDDIQLETLVLEMRRSFDYYESQLGLGSIAEVHLLCLPEHAELSTKLAHKLGMRFSPITLSDFMQFTSADELIDPNQMLALAGTAFRETV</sequence>
<dbReference type="InterPro" id="IPR043129">
    <property type="entry name" value="ATPase_NBD"/>
</dbReference>
<dbReference type="EMBL" id="JBHRYN010000008">
    <property type="protein sequence ID" value="MFC3701171.1"/>
    <property type="molecule type" value="Genomic_DNA"/>
</dbReference>
<evidence type="ECO:0000313" key="2">
    <source>
        <dbReference type="Proteomes" id="UP001595710"/>
    </source>
</evidence>
<proteinExistence type="predicted"/>
<dbReference type="Gene3D" id="3.30.1490.300">
    <property type="match status" value="1"/>
</dbReference>
<organism evidence="1 2">
    <name type="scientific">Reinekea marina</name>
    <dbReference type="NCBI Taxonomy" id="1310421"/>
    <lineage>
        <taxon>Bacteria</taxon>
        <taxon>Pseudomonadati</taxon>
        <taxon>Pseudomonadota</taxon>
        <taxon>Gammaproteobacteria</taxon>
        <taxon>Oceanospirillales</taxon>
        <taxon>Saccharospirillaceae</taxon>
        <taxon>Reinekea</taxon>
    </lineage>
</organism>
<keyword evidence="2" id="KW-1185">Reference proteome</keyword>
<reference evidence="2" key="1">
    <citation type="journal article" date="2019" name="Int. J. Syst. Evol. Microbiol.">
        <title>The Global Catalogue of Microorganisms (GCM) 10K type strain sequencing project: providing services to taxonomists for standard genome sequencing and annotation.</title>
        <authorList>
            <consortium name="The Broad Institute Genomics Platform"/>
            <consortium name="The Broad Institute Genome Sequencing Center for Infectious Disease"/>
            <person name="Wu L."/>
            <person name="Ma J."/>
        </authorList>
    </citation>
    <scope>NUCLEOTIDE SEQUENCE [LARGE SCALE GENOMIC DNA]</scope>
    <source>
        <strain evidence="2">CECT 8288</strain>
    </source>
</reference>
<dbReference type="Gene3D" id="3.30.420.40">
    <property type="match status" value="2"/>
</dbReference>
<evidence type="ECO:0000313" key="1">
    <source>
        <dbReference type="EMBL" id="MFC3701171.1"/>
    </source>
</evidence>
<accession>A0ABV7WPA8</accession>
<protein>
    <recommendedName>
        <fullName evidence="3">MSHA biogenesis protein MshI</fullName>
    </recommendedName>
</protein>